<dbReference type="InterPro" id="IPR031315">
    <property type="entry name" value="LNS2/PITP"/>
</dbReference>
<feature type="region of interest" description="Disordered" evidence="6">
    <location>
        <begin position="326"/>
        <end position="362"/>
    </location>
</feature>
<evidence type="ECO:0000259" key="7">
    <source>
        <dbReference type="SMART" id="SM00775"/>
    </source>
</evidence>
<evidence type="ECO:0000313" key="9">
    <source>
        <dbReference type="Proteomes" id="UP001182556"/>
    </source>
</evidence>
<dbReference type="SUPFAM" id="SSF56784">
    <property type="entry name" value="HAD-like"/>
    <property type="match status" value="1"/>
</dbReference>
<name>A0AAD9CX92_PAPLA</name>
<dbReference type="InterPro" id="IPR007651">
    <property type="entry name" value="Lipin_N"/>
</dbReference>
<comment type="similarity">
    <text evidence="2">Belongs to the lipin family.</text>
</comment>
<feature type="region of interest" description="Disordered" evidence="6">
    <location>
        <begin position="99"/>
        <end position="241"/>
    </location>
</feature>
<evidence type="ECO:0000256" key="2">
    <source>
        <dbReference type="ARBA" id="ARBA00005476"/>
    </source>
</evidence>
<feature type="compositionally biased region" description="Basic and acidic residues" evidence="6">
    <location>
        <begin position="188"/>
        <end position="203"/>
    </location>
</feature>
<feature type="compositionally biased region" description="Basic and acidic residues" evidence="6">
    <location>
        <begin position="211"/>
        <end position="238"/>
    </location>
</feature>
<reference evidence="8" key="1">
    <citation type="submission" date="2023-02" db="EMBL/GenBank/DDBJ databases">
        <title>Identification and recombinant expression of a fungal hydrolase from Papiliotrema laurentii that hydrolyzes apple cutin and clears colloidal polyester polyurethane.</title>
        <authorList>
            <consortium name="DOE Joint Genome Institute"/>
            <person name="Roman V.A."/>
            <person name="Bojanowski C."/>
            <person name="Crable B.R."/>
            <person name="Wagner D.N."/>
            <person name="Hung C.S."/>
            <person name="Nadeau L.J."/>
            <person name="Schratz L."/>
            <person name="Haridas S."/>
            <person name="Pangilinan J."/>
            <person name="Lipzen A."/>
            <person name="Na H."/>
            <person name="Yan M."/>
            <person name="Ng V."/>
            <person name="Grigoriev I.V."/>
            <person name="Spatafora J.W."/>
            <person name="Barlow D."/>
            <person name="Biffinger J."/>
            <person name="Kelley-Loughnane N."/>
            <person name="Varaljay V.A."/>
            <person name="Crookes-Goodson W.J."/>
        </authorList>
    </citation>
    <scope>NUCLEOTIDE SEQUENCE</scope>
    <source>
        <strain evidence="8">5307AH</strain>
    </source>
</reference>
<evidence type="ECO:0000256" key="5">
    <source>
        <dbReference type="ARBA" id="ARBA00022801"/>
    </source>
</evidence>
<protein>
    <recommendedName>
        <fullName evidence="3">phosphatidate phosphatase</fullName>
        <ecNumber evidence="3">3.1.3.4</ecNumber>
    </recommendedName>
</protein>
<organism evidence="8 9">
    <name type="scientific">Papiliotrema laurentii</name>
    <name type="common">Cryptococcus laurentii</name>
    <dbReference type="NCBI Taxonomy" id="5418"/>
    <lineage>
        <taxon>Eukaryota</taxon>
        <taxon>Fungi</taxon>
        <taxon>Dikarya</taxon>
        <taxon>Basidiomycota</taxon>
        <taxon>Agaricomycotina</taxon>
        <taxon>Tremellomycetes</taxon>
        <taxon>Tremellales</taxon>
        <taxon>Rhynchogastremaceae</taxon>
        <taxon>Papiliotrema</taxon>
    </lineage>
</organism>
<feature type="compositionally biased region" description="Low complexity" evidence="6">
    <location>
        <begin position="864"/>
        <end position="880"/>
    </location>
</feature>
<keyword evidence="4" id="KW-0597">Phosphoprotein</keyword>
<feature type="region of interest" description="Disordered" evidence="6">
    <location>
        <begin position="858"/>
        <end position="960"/>
    </location>
</feature>
<evidence type="ECO:0000256" key="1">
    <source>
        <dbReference type="ARBA" id="ARBA00001946"/>
    </source>
</evidence>
<dbReference type="InterPro" id="IPR031703">
    <property type="entry name" value="Lipin_mid"/>
</dbReference>
<dbReference type="GO" id="GO:0008195">
    <property type="term" value="F:phosphatidate phosphatase activity"/>
    <property type="evidence" value="ECO:0007669"/>
    <property type="project" value="UniProtKB-EC"/>
</dbReference>
<feature type="domain" description="LNS2/PITP" evidence="7">
    <location>
        <begin position="623"/>
        <end position="780"/>
    </location>
</feature>
<dbReference type="Proteomes" id="UP001182556">
    <property type="component" value="Unassembled WGS sequence"/>
</dbReference>
<dbReference type="EC" id="3.1.3.4" evidence="3"/>
<dbReference type="Pfam" id="PF04571">
    <property type="entry name" value="Lipin_N"/>
    <property type="match status" value="1"/>
</dbReference>
<dbReference type="EMBL" id="JAODAN010000007">
    <property type="protein sequence ID" value="KAK1923197.1"/>
    <property type="molecule type" value="Genomic_DNA"/>
</dbReference>
<dbReference type="PANTHER" id="PTHR12181:SF12">
    <property type="entry name" value="PHOSPHATIDATE PHOSPHATASE"/>
    <property type="match status" value="1"/>
</dbReference>
<evidence type="ECO:0000256" key="3">
    <source>
        <dbReference type="ARBA" id="ARBA00012638"/>
    </source>
</evidence>
<dbReference type="InterPro" id="IPR026058">
    <property type="entry name" value="LIPIN"/>
</dbReference>
<accession>A0AAD9CX92</accession>
<feature type="compositionally biased region" description="Acidic residues" evidence="6">
    <location>
        <begin position="934"/>
        <end position="949"/>
    </location>
</feature>
<evidence type="ECO:0000256" key="4">
    <source>
        <dbReference type="ARBA" id="ARBA00022553"/>
    </source>
</evidence>
<dbReference type="SMART" id="SM00775">
    <property type="entry name" value="LNS2"/>
    <property type="match status" value="1"/>
</dbReference>
<gene>
    <name evidence="8" type="ORF">DB88DRAFT_494176</name>
</gene>
<dbReference type="GO" id="GO:0009062">
    <property type="term" value="P:fatty acid catabolic process"/>
    <property type="evidence" value="ECO:0007669"/>
    <property type="project" value="TreeGrafter"/>
</dbReference>
<proteinExistence type="inferred from homology"/>
<dbReference type="PANTHER" id="PTHR12181">
    <property type="entry name" value="LIPIN"/>
    <property type="match status" value="1"/>
</dbReference>
<sequence length="960" mass="105574">MQYLSKAYNYYSGINPATLSGAIDVIVVRHVDSDGNVILASSPFHVRFGKLQVLRAAEKRVTIKMPNNLPSPHVVPISMKVGESGEAFFVLETTDDVPEELLTSPVVMPTEEPTETPERPETPEEENVGSLTREPFGQTEKRHVEHSDVDFLDLNAPSKPTPKDPSGKSGAASDLLNTSNPPNPLEARPGESVERPSRNDKLSHHSLSGKSQDRDPFHSLHDHPDEDLPKVKPGEGEGPKVVYGKDVVLDIAGYHNQVETPLPSGKTSTVFESFTKDLVDALNQVQHAQRPRLTHENLTDSAIPLTAAPQPMPDTASAFQLDVGSTSRFDRGKSEPPPDLDDLERSPPRSGKTLPPSRPLSGLSVAEMDYAWDWGQSQGHPGLSGNVEHDAGRIAKTHARADSMSSLDLAEPHSSARFSHVENNPYLLTLSVPSGSNHAFELALCGDEGYAKDGRASPEEESAFLRSRVTYRRFMEEPEIVDDPRLVLRYSLSYLTWSTGGEVLKALAMYRRSIASSRKHDEQPAPGGGWSRWWRKGQPLEPSVSAPETHETHNTVPGEETANANTEPGPTHYAKTLRLSSEQLKQLNLQPGPNSVHFSVTSSYSGLATCTARIFLWEDTDQIVISDIDGTITKSDALGHVFAAIGRDWTHLGIAKLYTDICNNGYKMLYLTSRAIGQADSTREYLKSITQGDYRLPEGPVIMSPDRLMASLHREVIMRKPELFKMACLRDIQRLFGPKASEAFFAGFGNRITDAMSYRSVGVPTSKIYTIDSTGVVKTELLQTAGHKGSYVGLNDLVNETFPPVTTKFKPEFTDFNYWRSDIPDIPLPDLSPPSPALSARSDSSRYSVLGKIIGRRSSKQPILPTSEPSSRPSSPLIEPAMTPDNMSDLDDARSVSSMPGSFEDRGEHMPRSGSYYRDEDDVEQQAQQSGLGEPEEPFDDDAIFDDDILATGEMKNVPF</sequence>
<comment type="cofactor">
    <cofactor evidence="1">
        <name>Mg(2+)</name>
        <dbReference type="ChEBI" id="CHEBI:18420"/>
    </cofactor>
</comment>
<keyword evidence="9" id="KW-1185">Reference proteome</keyword>
<dbReference type="InterPro" id="IPR023214">
    <property type="entry name" value="HAD_sf"/>
</dbReference>
<dbReference type="InterPro" id="IPR013209">
    <property type="entry name" value="LNS2"/>
</dbReference>
<evidence type="ECO:0000256" key="6">
    <source>
        <dbReference type="SAM" id="MobiDB-lite"/>
    </source>
</evidence>
<dbReference type="GO" id="GO:0019432">
    <property type="term" value="P:triglyceride biosynthetic process"/>
    <property type="evidence" value="ECO:0007669"/>
    <property type="project" value="TreeGrafter"/>
</dbReference>
<keyword evidence="5" id="KW-0378">Hydrolase</keyword>
<evidence type="ECO:0000313" key="8">
    <source>
        <dbReference type="EMBL" id="KAK1923197.1"/>
    </source>
</evidence>
<dbReference type="Pfam" id="PF16876">
    <property type="entry name" value="Lipin_mid"/>
    <property type="match status" value="1"/>
</dbReference>
<dbReference type="FunFam" id="3.40.50.1000:FF:000063">
    <property type="entry name" value="Nuclear elongation and deformation protein"/>
    <property type="match status" value="1"/>
</dbReference>
<dbReference type="InterPro" id="IPR036412">
    <property type="entry name" value="HAD-like_sf"/>
</dbReference>
<comment type="caution">
    <text evidence="8">The sequence shown here is derived from an EMBL/GenBank/DDBJ whole genome shotgun (WGS) entry which is preliminary data.</text>
</comment>
<dbReference type="Pfam" id="PF08235">
    <property type="entry name" value="LNS2"/>
    <property type="match status" value="1"/>
</dbReference>
<dbReference type="AlphaFoldDB" id="A0AAD9CX92"/>
<dbReference type="Gene3D" id="3.40.50.1000">
    <property type="entry name" value="HAD superfamily/HAD-like"/>
    <property type="match status" value="1"/>
</dbReference>
<feature type="compositionally biased region" description="Basic and acidic residues" evidence="6">
    <location>
        <begin position="139"/>
        <end position="149"/>
    </location>
</feature>
<feature type="region of interest" description="Disordered" evidence="6">
    <location>
        <begin position="516"/>
        <end position="571"/>
    </location>
</feature>
<dbReference type="GO" id="GO:0005634">
    <property type="term" value="C:nucleus"/>
    <property type="evidence" value="ECO:0007669"/>
    <property type="project" value="UniProtKB-ARBA"/>
</dbReference>